<evidence type="ECO:0000313" key="2">
    <source>
        <dbReference type="Proteomes" id="UP000001067"/>
    </source>
</evidence>
<dbReference type="AlphaFoldDB" id="E3S071"/>
<sequence length="90" mass="9825">MALAGAQVLLQERVRVLSLPIGLWVVSGGQLWLGSEPLAESRPEVGSKLRPTVGDNVLWVPLFSPHELNKGANKCVHSEVNDRDELLLFA</sequence>
<proteinExistence type="predicted"/>
<dbReference type="OrthoDB" id="10549924at2759"/>
<dbReference type="Proteomes" id="UP000001067">
    <property type="component" value="Unassembled WGS sequence"/>
</dbReference>
<keyword evidence="2" id="KW-1185">Reference proteome</keyword>
<evidence type="ECO:0000313" key="1">
    <source>
        <dbReference type="EMBL" id="EFQ88628.1"/>
    </source>
</evidence>
<protein>
    <submittedName>
        <fullName evidence="1">Uncharacterized protein</fullName>
    </submittedName>
</protein>
<accession>E3S071</accession>
<reference evidence="1 2" key="1">
    <citation type="journal article" date="2010" name="Genome Biol.">
        <title>A first genome assembly of the barley fungal pathogen Pyrenophora teres f. teres.</title>
        <authorList>
            <person name="Ellwood S.R."/>
            <person name="Liu Z."/>
            <person name="Syme R.A."/>
            <person name="Lai Z."/>
            <person name="Hane J.K."/>
            <person name="Keiper F."/>
            <person name="Moffat C.S."/>
            <person name="Oliver R.P."/>
            <person name="Friesen T.L."/>
        </authorList>
    </citation>
    <scope>NUCLEOTIDE SEQUENCE [LARGE SCALE GENOMIC DNA]</scope>
    <source>
        <strain evidence="1 2">0-1</strain>
    </source>
</reference>
<dbReference type="HOGENOM" id="CLU_2441965_0_0_1"/>
<dbReference type="KEGG" id="pte:PTT_15424"/>
<name>E3S071_PYRTT</name>
<gene>
    <name evidence="1" type="ORF">PTT_15424</name>
</gene>
<dbReference type="EMBL" id="GL536272">
    <property type="protein sequence ID" value="EFQ88628.1"/>
    <property type="molecule type" value="Genomic_DNA"/>
</dbReference>
<organism evidence="2">
    <name type="scientific">Pyrenophora teres f. teres (strain 0-1)</name>
    <name type="common">Barley net blotch fungus</name>
    <name type="synonym">Drechslera teres f. teres</name>
    <dbReference type="NCBI Taxonomy" id="861557"/>
    <lineage>
        <taxon>Eukaryota</taxon>
        <taxon>Fungi</taxon>
        <taxon>Dikarya</taxon>
        <taxon>Ascomycota</taxon>
        <taxon>Pezizomycotina</taxon>
        <taxon>Dothideomycetes</taxon>
        <taxon>Pleosporomycetidae</taxon>
        <taxon>Pleosporales</taxon>
        <taxon>Pleosporineae</taxon>
        <taxon>Pleosporaceae</taxon>
        <taxon>Pyrenophora</taxon>
    </lineage>
</organism>